<dbReference type="AlphaFoldDB" id="A0A6B3N5G9"/>
<organism evidence="1">
    <name type="scientific">Symploca sp. SIO1C4</name>
    <dbReference type="NCBI Taxonomy" id="2607765"/>
    <lineage>
        <taxon>Bacteria</taxon>
        <taxon>Bacillati</taxon>
        <taxon>Cyanobacteriota</taxon>
        <taxon>Cyanophyceae</taxon>
        <taxon>Coleofasciculales</taxon>
        <taxon>Coleofasciculaceae</taxon>
        <taxon>Symploca</taxon>
    </lineage>
</organism>
<reference evidence="1" key="1">
    <citation type="submission" date="2019-11" db="EMBL/GenBank/DDBJ databases">
        <title>Genomic insights into an expanded diversity of filamentous marine cyanobacteria reveals the extraordinary biosynthetic potential of Moorea and Okeania.</title>
        <authorList>
            <person name="Ferreira Leao T."/>
            <person name="Wang M."/>
            <person name="Moss N."/>
            <person name="Da Silva R."/>
            <person name="Sanders J."/>
            <person name="Nurk S."/>
            <person name="Gurevich A."/>
            <person name="Humphrey G."/>
            <person name="Reher R."/>
            <person name="Zhu Q."/>
            <person name="Belda-Ferre P."/>
            <person name="Glukhov E."/>
            <person name="Rex R."/>
            <person name="Dorrestein P.C."/>
            <person name="Knight R."/>
            <person name="Pevzner P."/>
            <person name="Gerwick W.H."/>
            <person name="Gerwick L."/>
        </authorList>
    </citation>
    <scope>NUCLEOTIDE SEQUENCE</scope>
    <source>
        <strain evidence="1">SIO1C4</strain>
    </source>
</reference>
<dbReference type="EMBL" id="JAAHFQ010000290">
    <property type="protein sequence ID" value="NER28986.1"/>
    <property type="molecule type" value="Genomic_DNA"/>
</dbReference>
<dbReference type="PANTHER" id="PTHR32479:SF19">
    <property type="entry name" value="ANAEROBIC GLYCEROL-3-PHOSPHATE DEHYDROGENASE SUBUNIT C"/>
    <property type="match status" value="1"/>
</dbReference>
<accession>A0A6B3N5G9</accession>
<dbReference type="PANTHER" id="PTHR32479">
    <property type="entry name" value="GLYCOLATE OXIDASE IRON-SULFUR SUBUNIT"/>
    <property type="match status" value="1"/>
</dbReference>
<protein>
    <submittedName>
        <fullName evidence="1">(Fe-S)-binding protein</fullName>
    </submittedName>
</protein>
<evidence type="ECO:0000313" key="1">
    <source>
        <dbReference type="EMBL" id="NER28986.1"/>
    </source>
</evidence>
<proteinExistence type="predicted"/>
<gene>
    <name evidence="1" type="ORF">F6J89_15440</name>
</gene>
<feature type="non-terminal residue" evidence="1">
    <location>
        <position position="1"/>
    </location>
</feature>
<sequence>SFTSCYESQLVLDTYDLLRQLGYTVYIPPLFASGKPLHVLGFLKQFQVIAKKNTEYLQQLGRLEIPIIGIEPSIVLTYRDEYNKIIETTEPLPRVQLIQEFLVTQRQNLQQFTTSQPYYLLGHCTEKTAAVASQQQWQQVFQAAGIPLNLMATGCCGMAGIYGHEAQHYASSQGIYQMSWGRHLPSKMEERKYFLATGYSCRSQVKRLDGWTPLHPVQALLRNISSSKIH</sequence>
<comment type="caution">
    <text evidence="1">The sequence shown here is derived from an EMBL/GenBank/DDBJ whole genome shotgun (WGS) entry which is preliminary data.</text>
</comment>
<name>A0A6B3N5G9_9CYAN</name>